<feature type="domain" description="HPt" evidence="2">
    <location>
        <begin position="22"/>
        <end position="114"/>
    </location>
</feature>
<reference evidence="3 4" key="1">
    <citation type="journal article" date="2019" name="Int. J. Syst. Evol. Microbiol.">
        <title>The Global Catalogue of Microorganisms (GCM) 10K type strain sequencing project: providing services to taxonomists for standard genome sequencing and annotation.</title>
        <authorList>
            <consortium name="The Broad Institute Genomics Platform"/>
            <consortium name="The Broad Institute Genome Sequencing Center for Infectious Disease"/>
            <person name="Wu L."/>
            <person name="Ma J."/>
        </authorList>
    </citation>
    <scope>NUCLEOTIDE SEQUENCE [LARGE SCALE GENOMIC DNA]</scope>
    <source>
        <strain evidence="3 4">JCM 16378</strain>
    </source>
</reference>
<dbReference type="InterPro" id="IPR036641">
    <property type="entry name" value="HPT_dom_sf"/>
</dbReference>
<dbReference type="EMBL" id="BAAARN010000004">
    <property type="protein sequence ID" value="GAA2738611.1"/>
    <property type="molecule type" value="Genomic_DNA"/>
</dbReference>
<sequence>MDEDDPQWPDAALAAMADQLGGEDIVLEVVAVYLECLPERLAAMSADALHSREEMGRAAHSLKSASAQLGLHDLSQSCARLEQLARDDGGADVRAAADDVTLRAQVAQEALTRWSAGRT</sequence>
<dbReference type="Proteomes" id="UP001501326">
    <property type="component" value="Unassembled WGS sequence"/>
</dbReference>
<evidence type="ECO:0000313" key="3">
    <source>
        <dbReference type="EMBL" id="GAA2738611.1"/>
    </source>
</evidence>
<name>A0ABN3UU53_9MICO</name>
<evidence type="ECO:0000313" key="4">
    <source>
        <dbReference type="Proteomes" id="UP001501326"/>
    </source>
</evidence>
<feature type="modified residue" description="Phosphohistidine" evidence="1">
    <location>
        <position position="60"/>
    </location>
</feature>
<keyword evidence="1" id="KW-0597">Phosphoprotein</keyword>
<comment type="caution">
    <text evidence="3">The sequence shown here is derived from an EMBL/GenBank/DDBJ whole genome shotgun (WGS) entry which is preliminary data.</text>
</comment>
<evidence type="ECO:0000259" key="2">
    <source>
        <dbReference type="PROSITE" id="PS50894"/>
    </source>
</evidence>
<dbReference type="RefSeq" id="WP_344195015.1">
    <property type="nucleotide sequence ID" value="NZ_BAAARN010000004.1"/>
</dbReference>
<evidence type="ECO:0000256" key="1">
    <source>
        <dbReference type="PROSITE-ProRule" id="PRU00110"/>
    </source>
</evidence>
<dbReference type="SUPFAM" id="SSF47226">
    <property type="entry name" value="Histidine-containing phosphotransfer domain, HPT domain"/>
    <property type="match status" value="1"/>
</dbReference>
<dbReference type="Pfam" id="PF01627">
    <property type="entry name" value="Hpt"/>
    <property type="match status" value="1"/>
</dbReference>
<accession>A0ABN3UU53</accession>
<proteinExistence type="predicted"/>
<organism evidence="3 4">
    <name type="scientific">Pedococcus aerophilus</name>
    <dbReference type="NCBI Taxonomy" id="436356"/>
    <lineage>
        <taxon>Bacteria</taxon>
        <taxon>Bacillati</taxon>
        <taxon>Actinomycetota</taxon>
        <taxon>Actinomycetes</taxon>
        <taxon>Micrococcales</taxon>
        <taxon>Intrasporangiaceae</taxon>
        <taxon>Pedococcus</taxon>
    </lineage>
</organism>
<dbReference type="PROSITE" id="PS50894">
    <property type="entry name" value="HPT"/>
    <property type="match status" value="1"/>
</dbReference>
<gene>
    <name evidence="3" type="ORF">GCM10009867_30640</name>
</gene>
<keyword evidence="4" id="KW-1185">Reference proteome</keyword>
<dbReference type="Gene3D" id="1.20.120.160">
    <property type="entry name" value="HPT domain"/>
    <property type="match status" value="1"/>
</dbReference>
<dbReference type="SMART" id="SM00073">
    <property type="entry name" value="HPT"/>
    <property type="match status" value="1"/>
</dbReference>
<dbReference type="InterPro" id="IPR008207">
    <property type="entry name" value="Sig_transdc_His_kin_Hpt_dom"/>
</dbReference>
<protein>
    <recommendedName>
        <fullName evidence="2">HPt domain-containing protein</fullName>
    </recommendedName>
</protein>